<organism evidence="4">
    <name type="scientific">Ectopseudomonas mendocina (strain ymp)</name>
    <name type="common">Pseudomonas mendocina</name>
    <dbReference type="NCBI Taxonomy" id="399739"/>
    <lineage>
        <taxon>Bacteria</taxon>
        <taxon>Pseudomonadati</taxon>
        <taxon>Pseudomonadota</taxon>
        <taxon>Gammaproteobacteria</taxon>
        <taxon>Pseudomonadales</taxon>
        <taxon>Pseudomonadaceae</taxon>
        <taxon>Ectopseudomonas</taxon>
    </lineage>
</organism>
<dbReference type="eggNOG" id="ENOG50339YA">
    <property type="taxonomic scope" value="Bacteria"/>
</dbReference>
<dbReference type="STRING" id="399739.Pmen_1005"/>
<feature type="chain" id="PRO_5002675801" description="DUF4124 domain-containing protein" evidence="2">
    <location>
        <begin position="21"/>
        <end position="144"/>
    </location>
</feature>
<dbReference type="EMBL" id="CP000680">
    <property type="protein sequence ID" value="ABP83773.1"/>
    <property type="molecule type" value="Genomic_DNA"/>
</dbReference>
<dbReference type="Pfam" id="PF13511">
    <property type="entry name" value="DUF4124"/>
    <property type="match status" value="1"/>
</dbReference>
<evidence type="ECO:0000313" key="4">
    <source>
        <dbReference type="EMBL" id="ABP83773.1"/>
    </source>
</evidence>
<dbReference type="AlphaFoldDB" id="A4XR07"/>
<feature type="region of interest" description="Disordered" evidence="1">
    <location>
        <begin position="35"/>
        <end position="67"/>
    </location>
</feature>
<dbReference type="HOGENOM" id="CLU_108835_3_1_6"/>
<proteinExistence type="predicted"/>
<evidence type="ECO:0000256" key="1">
    <source>
        <dbReference type="SAM" id="MobiDB-lite"/>
    </source>
</evidence>
<name>A4XR07_ECTM1</name>
<dbReference type="PATRIC" id="fig|399739.8.peg.1013"/>
<gene>
    <name evidence="4" type="ordered locus">Pmen_1005</name>
</gene>
<dbReference type="OrthoDB" id="7068596at2"/>
<evidence type="ECO:0000259" key="3">
    <source>
        <dbReference type="Pfam" id="PF13511"/>
    </source>
</evidence>
<sequence length="144" mass="15976">MRHMILTGSLMLALSATAMASQVYKWVDENGVTHFGAQPPQGQQATTINTAAPPPRPTPSEPAPSVEELLDPEQAAIDKKVKQDVAKQEAERKKYCETARTNLAQLENNPRVRIEAEGELRRIGEDERQERIAELKKSIADTCQ</sequence>
<reference evidence="4" key="1">
    <citation type="submission" date="2007-04" db="EMBL/GenBank/DDBJ databases">
        <title>Complete sequence of Pseudomonas mendocina ymp.</title>
        <authorList>
            <consortium name="US DOE Joint Genome Institute"/>
            <person name="Copeland A."/>
            <person name="Lucas S."/>
            <person name="Lapidus A."/>
            <person name="Barry K."/>
            <person name="Glavina del Rio T."/>
            <person name="Dalin E."/>
            <person name="Tice H."/>
            <person name="Pitluck S."/>
            <person name="Kiss H."/>
            <person name="Brettin T."/>
            <person name="Detter J.C."/>
            <person name="Bruce D."/>
            <person name="Han C."/>
            <person name="Schmutz J."/>
            <person name="Larimer F."/>
            <person name="Land M."/>
            <person name="Hauser L."/>
            <person name="Kyrpides N."/>
            <person name="Mikhailova N."/>
            <person name="Hersman L."/>
            <person name="Dubois J."/>
            <person name="Maurice P."/>
            <person name="Richardson P."/>
        </authorList>
    </citation>
    <scope>NUCLEOTIDE SEQUENCE [LARGE SCALE GENOMIC DNA]</scope>
    <source>
        <strain evidence="4">Ymp</strain>
    </source>
</reference>
<accession>A4XR07</accession>
<dbReference type="KEGG" id="pmy:Pmen_1005"/>
<dbReference type="InterPro" id="IPR025392">
    <property type="entry name" value="DUF4124"/>
</dbReference>
<evidence type="ECO:0000256" key="2">
    <source>
        <dbReference type="SAM" id="SignalP"/>
    </source>
</evidence>
<keyword evidence="2" id="KW-0732">Signal</keyword>
<feature type="signal peptide" evidence="2">
    <location>
        <begin position="1"/>
        <end position="20"/>
    </location>
</feature>
<feature type="compositionally biased region" description="Pro residues" evidence="1">
    <location>
        <begin position="52"/>
        <end position="62"/>
    </location>
</feature>
<protein>
    <recommendedName>
        <fullName evidence="3">DUF4124 domain-containing protein</fullName>
    </recommendedName>
</protein>
<feature type="domain" description="DUF4124" evidence="3">
    <location>
        <begin position="10"/>
        <end position="63"/>
    </location>
</feature>